<keyword evidence="1" id="KW-1133">Transmembrane helix</keyword>
<dbReference type="InterPro" id="IPR025508">
    <property type="entry name" value="DUF4395"/>
</dbReference>
<feature type="transmembrane region" description="Helical" evidence="1">
    <location>
        <begin position="108"/>
        <end position="129"/>
    </location>
</feature>
<keyword evidence="1" id="KW-0812">Transmembrane</keyword>
<organism evidence="3 4">
    <name type="scientific">Phytoactinopolyspora mesophila</name>
    <dbReference type="NCBI Taxonomy" id="2650750"/>
    <lineage>
        <taxon>Bacteria</taxon>
        <taxon>Bacillati</taxon>
        <taxon>Actinomycetota</taxon>
        <taxon>Actinomycetes</taxon>
        <taxon>Jiangellales</taxon>
        <taxon>Jiangellaceae</taxon>
        <taxon>Phytoactinopolyspora</taxon>
    </lineage>
</organism>
<evidence type="ECO:0000256" key="1">
    <source>
        <dbReference type="SAM" id="Phobius"/>
    </source>
</evidence>
<sequence>MIDPRGPRFAAAITTVVLALVLITGNPWLLGFQALVFALGAVGGPAASPYSFVYARLVRPRLGPPADLEDPAPPRFAQAVGLGFAIVGLIGLLAGATVLAYIAVGAALAAAFLNAAFGFCLGCEVYLAYRRILSTRSSNNTPPEVTP</sequence>
<evidence type="ECO:0000259" key="2">
    <source>
        <dbReference type="Pfam" id="PF14340"/>
    </source>
</evidence>
<feature type="transmembrane region" description="Helical" evidence="1">
    <location>
        <begin position="9"/>
        <end position="29"/>
    </location>
</feature>
<feature type="transmembrane region" description="Helical" evidence="1">
    <location>
        <begin position="76"/>
        <end position="102"/>
    </location>
</feature>
<name>A0A7K3M697_9ACTN</name>
<dbReference type="EMBL" id="WLZY01000005">
    <property type="protein sequence ID" value="NDL58412.1"/>
    <property type="molecule type" value="Genomic_DNA"/>
</dbReference>
<keyword evidence="4" id="KW-1185">Reference proteome</keyword>
<accession>A0A7K3M697</accession>
<keyword evidence="1" id="KW-0472">Membrane</keyword>
<feature type="transmembrane region" description="Helical" evidence="1">
    <location>
        <begin position="35"/>
        <end position="55"/>
    </location>
</feature>
<dbReference type="AlphaFoldDB" id="A0A7K3M697"/>
<evidence type="ECO:0000313" key="3">
    <source>
        <dbReference type="EMBL" id="NDL58412.1"/>
    </source>
</evidence>
<dbReference type="Proteomes" id="UP000460435">
    <property type="component" value="Unassembled WGS sequence"/>
</dbReference>
<dbReference type="RefSeq" id="WP_162451122.1">
    <property type="nucleotide sequence ID" value="NZ_WLZY01000005.1"/>
</dbReference>
<dbReference type="Pfam" id="PF14340">
    <property type="entry name" value="DUF4395"/>
    <property type="match status" value="1"/>
</dbReference>
<comment type="caution">
    <text evidence="3">The sequence shown here is derived from an EMBL/GenBank/DDBJ whole genome shotgun (WGS) entry which is preliminary data.</text>
</comment>
<reference evidence="3 4" key="1">
    <citation type="submission" date="2019-11" db="EMBL/GenBank/DDBJ databases">
        <authorList>
            <person name="Li X.-J."/>
            <person name="Feng X.-M."/>
        </authorList>
    </citation>
    <scope>NUCLEOTIDE SEQUENCE [LARGE SCALE GENOMIC DNA]</scope>
    <source>
        <strain evidence="3 4">XMNu-373</strain>
    </source>
</reference>
<gene>
    <name evidence="3" type="ORF">F7O44_15190</name>
</gene>
<evidence type="ECO:0000313" key="4">
    <source>
        <dbReference type="Proteomes" id="UP000460435"/>
    </source>
</evidence>
<proteinExistence type="predicted"/>
<feature type="domain" description="DUF4395" evidence="2">
    <location>
        <begin position="2"/>
        <end position="131"/>
    </location>
</feature>
<protein>
    <submittedName>
        <fullName evidence="3">DUF4395 family protein</fullName>
    </submittedName>
</protein>